<evidence type="ECO:0000259" key="7">
    <source>
        <dbReference type="Pfam" id="PF12698"/>
    </source>
</evidence>
<dbReference type="PANTHER" id="PTHR30294">
    <property type="entry name" value="MEMBRANE COMPONENT OF ABC TRANSPORTER YHHJ-RELATED"/>
    <property type="match status" value="1"/>
</dbReference>
<feature type="transmembrane region" description="Helical" evidence="6">
    <location>
        <begin position="357"/>
        <end position="377"/>
    </location>
</feature>
<feature type="domain" description="ABC-2 type transporter transmembrane" evidence="7">
    <location>
        <begin position="19"/>
        <end position="402"/>
    </location>
</feature>
<evidence type="ECO:0000313" key="9">
    <source>
        <dbReference type="Proteomes" id="UP000267798"/>
    </source>
</evidence>
<dbReference type="InterPro" id="IPR013525">
    <property type="entry name" value="ABC2_TM"/>
</dbReference>
<dbReference type="EMBL" id="QXQB01000003">
    <property type="protein sequence ID" value="RJX38615.1"/>
    <property type="molecule type" value="Genomic_DNA"/>
</dbReference>
<keyword evidence="5 6" id="KW-0472">Membrane</keyword>
<proteinExistence type="predicted"/>
<evidence type="ECO:0000256" key="2">
    <source>
        <dbReference type="ARBA" id="ARBA00022475"/>
    </source>
</evidence>
<evidence type="ECO:0000256" key="3">
    <source>
        <dbReference type="ARBA" id="ARBA00022692"/>
    </source>
</evidence>
<sequence>MNSFWTVVGFTARNKFRGKAFLITTLIIAVILSIGVNLPYIISQFDKGGDKATNIGYIQSTNVEAAAGTATGDSLKAFYEQQENAKLKLIAYPDKGSSEENEKQLKQAIKDNDIKGYLEFGAMTPSGYPEMSYKSEKMMEFSLTENLTGALQLIRQATILQDAGLTDEQVAQLNAPINIAAVQISSAEGGRTPAEQGVNMGLIYFIIIFLFMAIITSGQLIASEITAEKSSRVMEILITSVSPLKGMFGKIFGMFTVVLSQVSFFIIVILANVSLPHNKDALAGLDIDLTKIDPLLLAYAIIFFLTGFFLFATLYAAVGSIVSRTEDLGQATMPMTIISLAGFYIAIFSLSAPDSMLVKVTSFIPLFSPFVMILRLGLTDVPFWEAALSIGLLLVTIYIAVYVSAKIYRTGVLMYGKRPSWKEIRKAMKAYKI</sequence>
<keyword evidence="3 6" id="KW-0812">Transmembrane</keyword>
<feature type="transmembrane region" description="Helical" evidence="6">
    <location>
        <begin position="201"/>
        <end position="222"/>
    </location>
</feature>
<dbReference type="Pfam" id="PF12698">
    <property type="entry name" value="ABC2_membrane_3"/>
    <property type="match status" value="1"/>
</dbReference>
<feature type="transmembrane region" description="Helical" evidence="6">
    <location>
        <begin position="330"/>
        <end position="350"/>
    </location>
</feature>
<comment type="subcellular location">
    <subcellularLocation>
        <location evidence="1">Cell membrane</location>
        <topology evidence="1">Multi-pass membrane protein</topology>
    </subcellularLocation>
</comment>
<comment type="caution">
    <text evidence="8">The sequence shown here is derived from an EMBL/GenBank/DDBJ whole genome shotgun (WGS) entry which is preliminary data.</text>
</comment>
<dbReference type="GO" id="GO:0140359">
    <property type="term" value="F:ABC-type transporter activity"/>
    <property type="evidence" value="ECO:0007669"/>
    <property type="project" value="InterPro"/>
</dbReference>
<evidence type="ECO:0000256" key="5">
    <source>
        <dbReference type="ARBA" id="ARBA00023136"/>
    </source>
</evidence>
<dbReference type="PANTHER" id="PTHR30294:SF29">
    <property type="entry name" value="MULTIDRUG ABC TRANSPORTER PERMEASE YBHS-RELATED"/>
    <property type="match status" value="1"/>
</dbReference>
<dbReference type="Proteomes" id="UP000267798">
    <property type="component" value="Unassembled WGS sequence"/>
</dbReference>
<gene>
    <name evidence="8" type="ORF">D3P09_13745</name>
</gene>
<name>A0A3A6PDJ8_9BACL</name>
<keyword evidence="4 6" id="KW-1133">Transmembrane helix</keyword>
<dbReference type="InterPro" id="IPR051449">
    <property type="entry name" value="ABC-2_transporter_component"/>
</dbReference>
<accession>A0A3A6PDJ8</accession>
<dbReference type="RefSeq" id="WP_120110979.1">
    <property type="nucleotide sequence ID" value="NZ_QXQB01000003.1"/>
</dbReference>
<dbReference type="GO" id="GO:0005886">
    <property type="term" value="C:plasma membrane"/>
    <property type="evidence" value="ECO:0007669"/>
    <property type="project" value="UniProtKB-SubCell"/>
</dbReference>
<feature type="transmembrane region" description="Helical" evidence="6">
    <location>
        <begin position="251"/>
        <end position="275"/>
    </location>
</feature>
<evidence type="ECO:0000256" key="6">
    <source>
        <dbReference type="SAM" id="Phobius"/>
    </source>
</evidence>
<dbReference type="OrthoDB" id="9768837at2"/>
<keyword evidence="9" id="KW-1185">Reference proteome</keyword>
<feature type="transmembrane region" description="Helical" evidence="6">
    <location>
        <begin position="296"/>
        <end position="318"/>
    </location>
</feature>
<organism evidence="8 9">
    <name type="scientific">Paenibacillus pinisoli</name>
    <dbReference type="NCBI Taxonomy" id="1276110"/>
    <lineage>
        <taxon>Bacteria</taxon>
        <taxon>Bacillati</taxon>
        <taxon>Bacillota</taxon>
        <taxon>Bacilli</taxon>
        <taxon>Bacillales</taxon>
        <taxon>Paenibacillaceae</taxon>
        <taxon>Paenibacillus</taxon>
    </lineage>
</organism>
<feature type="transmembrane region" description="Helical" evidence="6">
    <location>
        <begin position="20"/>
        <end position="42"/>
    </location>
</feature>
<feature type="transmembrane region" description="Helical" evidence="6">
    <location>
        <begin position="383"/>
        <end position="405"/>
    </location>
</feature>
<reference evidence="8 9" key="1">
    <citation type="submission" date="2018-09" db="EMBL/GenBank/DDBJ databases">
        <title>Paenibacillus aracenensis nov. sp. isolated from a cave in southern Spain.</title>
        <authorList>
            <person name="Jurado V."/>
            <person name="Gutierrez-Patricio S."/>
            <person name="Gonzalez-Pimentel J.L."/>
            <person name="Miller A.Z."/>
            <person name="Laiz L."/>
            <person name="Saiz-Jimenez C."/>
        </authorList>
    </citation>
    <scope>NUCLEOTIDE SEQUENCE [LARGE SCALE GENOMIC DNA]</scope>
    <source>
        <strain evidence="8 9">JCM 19203</strain>
    </source>
</reference>
<evidence type="ECO:0000313" key="8">
    <source>
        <dbReference type="EMBL" id="RJX38615.1"/>
    </source>
</evidence>
<keyword evidence="2" id="KW-1003">Cell membrane</keyword>
<evidence type="ECO:0000256" key="1">
    <source>
        <dbReference type="ARBA" id="ARBA00004651"/>
    </source>
</evidence>
<protein>
    <submittedName>
        <fullName evidence="8">ABC transporter permease</fullName>
    </submittedName>
</protein>
<dbReference type="AlphaFoldDB" id="A0A3A6PDJ8"/>
<evidence type="ECO:0000256" key="4">
    <source>
        <dbReference type="ARBA" id="ARBA00022989"/>
    </source>
</evidence>